<dbReference type="GO" id="GO:0005783">
    <property type="term" value="C:endoplasmic reticulum"/>
    <property type="evidence" value="ECO:0007669"/>
    <property type="project" value="TreeGrafter"/>
</dbReference>
<proteinExistence type="predicted"/>
<dbReference type="PANTHER" id="PTHR19316">
    <property type="entry name" value="PROTEIN FOLDING REGULATOR"/>
    <property type="match status" value="1"/>
</dbReference>
<name>A0A6J8C8Q7_MYTCO</name>
<reference evidence="3 4" key="1">
    <citation type="submission" date="2020-06" db="EMBL/GenBank/DDBJ databases">
        <authorList>
            <person name="Li R."/>
            <person name="Bekaert M."/>
        </authorList>
    </citation>
    <scope>NUCLEOTIDE SEQUENCE [LARGE SCALE GENOMIC DNA]</scope>
    <source>
        <strain evidence="4">wild</strain>
    </source>
</reference>
<dbReference type="Pfam" id="PF08609">
    <property type="entry name" value="Fes1"/>
    <property type="match status" value="1"/>
</dbReference>
<dbReference type="Proteomes" id="UP000507470">
    <property type="component" value="Unassembled WGS sequence"/>
</dbReference>
<organism evidence="3 4">
    <name type="scientific">Mytilus coruscus</name>
    <name type="common">Sea mussel</name>
    <dbReference type="NCBI Taxonomy" id="42192"/>
    <lineage>
        <taxon>Eukaryota</taxon>
        <taxon>Metazoa</taxon>
        <taxon>Spiralia</taxon>
        <taxon>Lophotrochozoa</taxon>
        <taxon>Mollusca</taxon>
        <taxon>Bivalvia</taxon>
        <taxon>Autobranchia</taxon>
        <taxon>Pteriomorphia</taxon>
        <taxon>Mytilida</taxon>
        <taxon>Mytiloidea</taxon>
        <taxon>Mytilidae</taxon>
        <taxon>Mytilinae</taxon>
        <taxon>Mytilus</taxon>
    </lineage>
</organism>
<protein>
    <submittedName>
        <fullName evidence="3">HSPBP1</fullName>
    </submittedName>
</protein>
<evidence type="ECO:0000259" key="2">
    <source>
        <dbReference type="Pfam" id="PF08609"/>
    </source>
</evidence>
<dbReference type="InterPro" id="IPR050693">
    <property type="entry name" value="Hsp70_NEF-Inhibitors"/>
</dbReference>
<gene>
    <name evidence="3" type="ORF">MCOR_26887</name>
</gene>
<dbReference type="PANTHER" id="PTHR19316:SF18">
    <property type="entry name" value="HSP70-BINDING PROTEIN 1"/>
    <property type="match status" value="1"/>
</dbReference>
<dbReference type="EMBL" id="CACVKT020004860">
    <property type="protein sequence ID" value="CAC5391911.1"/>
    <property type="molecule type" value="Genomic_DNA"/>
</dbReference>
<dbReference type="OrthoDB" id="10250458at2759"/>
<keyword evidence="4" id="KW-1185">Reference proteome</keyword>
<dbReference type="Gene3D" id="1.25.10.10">
    <property type="entry name" value="Leucine-rich Repeat Variant"/>
    <property type="match status" value="1"/>
</dbReference>
<dbReference type="AlphaFoldDB" id="A0A6J8C8Q7"/>
<dbReference type="InterPro" id="IPR011989">
    <property type="entry name" value="ARM-like"/>
</dbReference>
<sequence>MASGGGNDQRNPKDMKALLKFCLEATKDEDAKSEEFAPMDEQRKKWLEQALVGMSVSPVQRMKTCIECLKNHQSSEEERRQAMEELIEWGENMDYAIDFHKIGGFDLFPRLLSDEEAEIRWQTLELVACLVQNNPYCQNAVLQNKMLPVLLELLDKDDNSTVKVKALYAVSCLTRDCQEAQKIFTDNDGFSVLMRAMQQDVEKLKIKAAFMLSALCNNTPEYKDILCDIGMIDQLVGHLNEEHSNFHEHVMSAMLAIVRDHPRSVEECQRSELDLHNVLQQRIKFLTGKEQFIEEKSYAEEMLKLISCEDSLGEANR</sequence>
<dbReference type="InterPro" id="IPR013918">
    <property type="entry name" value="Nucleotide_exch_fac_Fes1"/>
</dbReference>
<keyword evidence="1" id="KW-0677">Repeat</keyword>
<dbReference type="SUPFAM" id="SSF48371">
    <property type="entry name" value="ARM repeat"/>
    <property type="match status" value="1"/>
</dbReference>
<feature type="domain" description="Nucleotide exchange factor Fes1" evidence="2">
    <location>
        <begin position="15"/>
        <end position="96"/>
    </location>
</feature>
<dbReference type="GO" id="GO:0000774">
    <property type="term" value="F:adenyl-nucleotide exchange factor activity"/>
    <property type="evidence" value="ECO:0007669"/>
    <property type="project" value="TreeGrafter"/>
</dbReference>
<evidence type="ECO:0000256" key="1">
    <source>
        <dbReference type="ARBA" id="ARBA00022737"/>
    </source>
</evidence>
<evidence type="ECO:0000313" key="4">
    <source>
        <dbReference type="Proteomes" id="UP000507470"/>
    </source>
</evidence>
<dbReference type="InterPro" id="IPR016024">
    <property type="entry name" value="ARM-type_fold"/>
</dbReference>
<accession>A0A6J8C8Q7</accession>
<evidence type="ECO:0000313" key="3">
    <source>
        <dbReference type="EMBL" id="CAC5391911.1"/>
    </source>
</evidence>